<feature type="non-terminal residue" evidence="1">
    <location>
        <position position="1"/>
    </location>
</feature>
<evidence type="ECO:0000313" key="2">
    <source>
        <dbReference type="Proteomes" id="UP001345963"/>
    </source>
</evidence>
<sequence>LDYKCWLWNVLCFGKSLSSVVVKGSSDCIAAFKMNPDLKLPFIFLLVGVSFPVEHCPPQCRCDWKIHSVLCTGIEVAPFFHYSIQEVWLVRTKLASVPQNMFGSLPNISHM</sequence>
<evidence type="ECO:0000313" key="1">
    <source>
        <dbReference type="EMBL" id="MED6250170.1"/>
    </source>
</evidence>
<comment type="caution">
    <text evidence="1">The sequence shown here is derived from an EMBL/GenBank/DDBJ whole genome shotgun (WGS) entry which is preliminary data.</text>
</comment>
<dbReference type="Proteomes" id="UP001345963">
    <property type="component" value="Unassembled WGS sequence"/>
</dbReference>
<keyword evidence="2" id="KW-1185">Reference proteome</keyword>
<reference evidence="1 2" key="1">
    <citation type="submission" date="2021-07" db="EMBL/GenBank/DDBJ databases">
        <authorList>
            <person name="Palmer J.M."/>
        </authorList>
    </citation>
    <scope>NUCLEOTIDE SEQUENCE [LARGE SCALE GENOMIC DNA]</scope>
    <source>
        <strain evidence="1 2">AT_MEX2019</strain>
        <tissue evidence="1">Muscle</tissue>
    </source>
</reference>
<accession>A0ABU7BKN3</accession>
<protein>
    <submittedName>
        <fullName evidence="1">Uncharacterized protein</fullName>
    </submittedName>
</protein>
<name>A0ABU7BKN3_9TELE</name>
<proteinExistence type="predicted"/>
<organism evidence="1 2">
    <name type="scientific">Ataeniobius toweri</name>
    <dbReference type="NCBI Taxonomy" id="208326"/>
    <lineage>
        <taxon>Eukaryota</taxon>
        <taxon>Metazoa</taxon>
        <taxon>Chordata</taxon>
        <taxon>Craniata</taxon>
        <taxon>Vertebrata</taxon>
        <taxon>Euteleostomi</taxon>
        <taxon>Actinopterygii</taxon>
        <taxon>Neopterygii</taxon>
        <taxon>Teleostei</taxon>
        <taxon>Neoteleostei</taxon>
        <taxon>Acanthomorphata</taxon>
        <taxon>Ovalentaria</taxon>
        <taxon>Atherinomorphae</taxon>
        <taxon>Cyprinodontiformes</taxon>
        <taxon>Goodeidae</taxon>
        <taxon>Ataeniobius</taxon>
    </lineage>
</organism>
<gene>
    <name evidence="1" type="ORF">ATANTOWER_026097</name>
</gene>
<dbReference type="EMBL" id="JAHUTI010055303">
    <property type="protein sequence ID" value="MED6250170.1"/>
    <property type="molecule type" value="Genomic_DNA"/>
</dbReference>